<gene>
    <name evidence="2" type="ORF">BDA96_05G104100</name>
</gene>
<dbReference type="Proteomes" id="UP000807115">
    <property type="component" value="Chromosome 5"/>
</dbReference>
<dbReference type="PANTHER" id="PTHR47127">
    <property type="entry name" value="10A19I.15"/>
    <property type="match status" value="1"/>
</dbReference>
<dbReference type="EMBL" id="CM027684">
    <property type="protein sequence ID" value="KAG0529503.1"/>
    <property type="molecule type" value="Genomic_DNA"/>
</dbReference>
<proteinExistence type="predicted"/>
<reference evidence="2" key="1">
    <citation type="journal article" date="2019" name="BMC Genomics">
        <title>A new reference genome for Sorghum bicolor reveals high levels of sequence similarity between sweet and grain genotypes: implications for the genetics of sugar metabolism.</title>
        <authorList>
            <person name="Cooper E.A."/>
            <person name="Brenton Z.W."/>
            <person name="Flinn B.S."/>
            <person name="Jenkins J."/>
            <person name="Shu S."/>
            <person name="Flowers D."/>
            <person name="Luo F."/>
            <person name="Wang Y."/>
            <person name="Xia P."/>
            <person name="Barry K."/>
            <person name="Daum C."/>
            <person name="Lipzen A."/>
            <person name="Yoshinaga Y."/>
            <person name="Schmutz J."/>
            <person name="Saski C."/>
            <person name="Vermerris W."/>
            <person name="Kresovich S."/>
        </authorList>
    </citation>
    <scope>NUCLEOTIDE SEQUENCE</scope>
</reference>
<feature type="signal peptide" evidence="1">
    <location>
        <begin position="1"/>
        <end position="28"/>
    </location>
</feature>
<evidence type="ECO:0000313" key="3">
    <source>
        <dbReference type="Proteomes" id="UP000807115"/>
    </source>
</evidence>
<organism evidence="2 3">
    <name type="scientific">Sorghum bicolor</name>
    <name type="common">Sorghum</name>
    <name type="synonym">Sorghum vulgare</name>
    <dbReference type="NCBI Taxonomy" id="4558"/>
    <lineage>
        <taxon>Eukaryota</taxon>
        <taxon>Viridiplantae</taxon>
        <taxon>Streptophyta</taxon>
        <taxon>Embryophyta</taxon>
        <taxon>Tracheophyta</taxon>
        <taxon>Spermatophyta</taxon>
        <taxon>Magnoliopsida</taxon>
        <taxon>Liliopsida</taxon>
        <taxon>Poales</taxon>
        <taxon>Poaceae</taxon>
        <taxon>PACMAD clade</taxon>
        <taxon>Panicoideae</taxon>
        <taxon>Andropogonodae</taxon>
        <taxon>Andropogoneae</taxon>
        <taxon>Sorghinae</taxon>
        <taxon>Sorghum</taxon>
    </lineage>
</organism>
<evidence type="ECO:0000313" key="2">
    <source>
        <dbReference type="EMBL" id="KAG0529503.1"/>
    </source>
</evidence>
<accession>A0A921QXN5</accession>
<dbReference type="AlphaFoldDB" id="A0A921QXN5"/>
<feature type="chain" id="PRO_5037624103" evidence="1">
    <location>
        <begin position="29"/>
        <end position="196"/>
    </location>
</feature>
<name>A0A921QXN5_SORBI</name>
<reference evidence="2" key="2">
    <citation type="submission" date="2020-10" db="EMBL/GenBank/DDBJ databases">
        <authorList>
            <person name="Cooper E.A."/>
            <person name="Brenton Z.W."/>
            <person name="Flinn B.S."/>
            <person name="Jenkins J."/>
            <person name="Shu S."/>
            <person name="Flowers D."/>
            <person name="Luo F."/>
            <person name="Wang Y."/>
            <person name="Xia P."/>
            <person name="Barry K."/>
            <person name="Daum C."/>
            <person name="Lipzen A."/>
            <person name="Yoshinaga Y."/>
            <person name="Schmutz J."/>
            <person name="Saski C."/>
            <person name="Vermerris W."/>
            <person name="Kresovich S."/>
        </authorList>
    </citation>
    <scope>NUCLEOTIDE SEQUENCE</scope>
</reference>
<sequence>MGAFAGAAQRLGCAFGLQLTVFVSLAHSEAWLPAAKTAVSAWPWETPLGFVSLELGRSRRSVARGARRTKVEPPPMTYSSKQTEILREGSKTTFVPASTVCGKRKRNFSEDEMLMLTNMSDAVNNVANALRETGAAYVEDNLYQAVMEMEGYSEDALLVAYGYLLDNKAQARGFVLMSGAHRTLWLRNYLAKHYFM</sequence>
<evidence type="ECO:0000256" key="1">
    <source>
        <dbReference type="SAM" id="SignalP"/>
    </source>
</evidence>
<protein>
    <submittedName>
        <fullName evidence="2">Uncharacterized protein</fullName>
    </submittedName>
</protein>
<keyword evidence="1" id="KW-0732">Signal</keyword>
<comment type="caution">
    <text evidence="2">The sequence shown here is derived from an EMBL/GenBank/DDBJ whole genome shotgun (WGS) entry which is preliminary data.</text>
</comment>